<dbReference type="RefSeq" id="WP_238246494.1">
    <property type="nucleotide sequence ID" value="NZ_BPQP01000089.1"/>
</dbReference>
<keyword evidence="2" id="KW-1185">Reference proteome</keyword>
<comment type="caution">
    <text evidence="1">The sequence shown here is derived from an EMBL/GenBank/DDBJ whole genome shotgun (WGS) entry which is preliminary data.</text>
</comment>
<sequence length="116" mass="12717">MQNEANDLEETLGYAAMVIAQADAPTALLIETGFHDGCRLSMAMREAGQPMPQRVKACLQRFDECRRNGDHAAAGWMLAAAKTRLERMDLAGSEELKALVDATLKELSRKAGTTRH</sequence>
<evidence type="ECO:0000313" key="1">
    <source>
        <dbReference type="EMBL" id="GJD97431.1"/>
    </source>
</evidence>
<dbReference type="Proteomes" id="UP001055125">
    <property type="component" value="Unassembled WGS sequence"/>
</dbReference>
<evidence type="ECO:0008006" key="3">
    <source>
        <dbReference type="Google" id="ProtNLM"/>
    </source>
</evidence>
<proteinExistence type="predicted"/>
<dbReference type="EMBL" id="BPQP01000089">
    <property type="protein sequence ID" value="GJD97431.1"/>
    <property type="molecule type" value="Genomic_DNA"/>
</dbReference>
<accession>A0ABQ4S2S4</accession>
<organism evidence="1 2">
    <name type="scientific">Methylobacterium iners</name>
    <dbReference type="NCBI Taxonomy" id="418707"/>
    <lineage>
        <taxon>Bacteria</taxon>
        <taxon>Pseudomonadati</taxon>
        <taxon>Pseudomonadota</taxon>
        <taxon>Alphaproteobacteria</taxon>
        <taxon>Hyphomicrobiales</taxon>
        <taxon>Methylobacteriaceae</taxon>
        <taxon>Methylobacterium</taxon>
    </lineage>
</organism>
<reference evidence="1" key="1">
    <citation type="journal article" date="2021" name="Front. Microbiol.">
        <title>Comprehensive Comparative Genomics and Phenotyping of Methylobacterium Species.</title>
        <authorList>
            <person name="Alessa O."/>
            <person name="Ogura Y."/>
            <person name="Fujitani Y."/>
            <person name="Takami H."/>
            <person name="Hayashi T."/>
            <person name="Sahin N."/>
            <person name="Tani A."/>
        </authorList>
    </citation>
    <scope>NUCLEOTIDE SEQUENCE</scope>
    <source>
        <strain evidence="1">DSM 19015</strain>
    </source>
</reference>
<gene>
    <name evidence="1" type="ORF">OCOJLMKI_4662</name>
</gene>
<evidence type="ECO:0000313" key="2">
    <source>
        <dbReference type="Proteomes" id="UP001055125"/>
    </source>
</evidence>
<protein>
    <recommendedName>
        <fullName evidence="3">Transcriptional regulator</fullName>
    </recommendedName>
</protein>
<name>A0ABQ4S2S4_9HYPH</name>
<reference evidence="1" key="2">
    <citation type="submission" date="2021-08" db="EMBL/GenBank/DDBJ databases">
        <authorList>
            <person name="Tani A."/>
            <person name="Ola A."/>
            <person name="Ogura Y."/>
            <person name="Katsura K."/>
            <person name="Hayashi T."/>
        </authorList>
    </citation>
    <scope>NUCLEOTIDE SEQUENCE</scope>
    <source>
        <strain evidence="1">DSM 19015</strain>
    </source>
</reference>